<evidence type="ECO:0000313" key="5">
    <source>
        <dbReference type="Proteomes" id="UP000187367"/>
    </source>
</evidence>
<protein>
    <recommendedName>
        <fullName evidence="3">HTH deoR-type domain-containing protein</fullName>
    </recommendedName>
</protein>
<sequence length="191" mass="21505">MLPIKRRQQILSWIKEEETLRISDISKRLNVSEMTVYRDIKPLIENGQVIKTAGGIALNRPKQQPGQLCFVCGKGAANSRLSVQIVRTDSRIEHFCCAHCAMLRYEKIKDDISQIICRDFLLDTTISARMAVFLLDAELHLHCCEPQAIPFASAADAEKFKKGFGGKLLSFDDAARDIQKNMKDSCCSLKT</sequence>
<dbReference type="PROSITE" id="PS51000">
    <property type="entry name" value="HTH_DEOR_2"/>
    <property type="match status" value="1"/>
</dbReference>
<name>A0A1R1QJX8_9BACI</name>
<dbReference type="PANTHER" id="PTHR41247:SF1">
    <property type="entry name" value="HTH-TYPE TRANSCRIPTIONAL REPRESSOR YCNK"/>
    <property type="match status" value="1"/>
</dbReference>
<organism evidence="4 5">
    <name type="scientific">Bacillus swezeyi</name>
    <dbReference type="NCBI Taxonomy" id="1925020"/>
    <lineage>
        <taxon>Bacteria</taxon>
        <taxon>Bacillati</taxon>
        <taxon>Bacillota</taxon>
        <taxon>Bacilli</taxon>
        <taxon>Bacillales</taxon>
        <taxon>Bacillaceae</taxon>
        <taxon>Bacillus</taxon>
    </lineage>
</organism>
<dbReference type="GeneID" id="92788290"/>
<feature type="domain" description="HTH deoR-type" evidence="3">
    <location>
        <begin position="3"/>
        <end position="58"/>
    </location>
</feature>
<evidence type="ECO:0000259" key="3">
    <source>
        <dbReference type="PROSITE" id="PS51000"/>
    </source>
</evidence>
<dbReference type="SMART" id="SM00420">
    <property type="entry name" value="HTH_DEOR"/>
    <property type="match status" value="1"/>
</dbReference>
<dbReference type="Pfam" id="PF08220">
    <property type="entry name" value="HTH_DeoR"/>
    <property type="match status" value="1"/>
</dbReference>
<evidence type="ECO:0000256" key="1">
    <source>
        <dbReference type="ARBA" id="ARBA00023015"/>
    </source>
</evidence>
<dbReference type="RefSeq" id="WP_076761199.1">
    <property type="nucleotide sequence ID" value="NZ_CP133085.1"/>
</dbReference>
<accession>A0A1R1QJX8</accession>
<dbReference type="InterPro" id="IPR001034">
    <property type="entry name" value="DeoR_HTH"/>
</dbReference>
<keyword evidence="5" id="KW-1185">Reference proteome</keyword>
<dbReference type="Gene3D" id="1.10.10.10">
    <property type="entry name" value="Winged helix-like DNA-binding domain superfamily/Winged helix DNA-binding domain"/>
    <property type="match status" value="1"/>
</dbReference>
<dbReference type="InterPro" id="IPR036390">
    <property type="entry name" value="WH_DNA-bd_sf"/>
</dbReference>
<accession>A0A1R1RXS5</accession>
<dbReference type="InterPro" id="IPR036388">
    <property type="entry name" value="WH-like_DNA-bd_sf"/>
</dbReference>
<dbReference type="SUPFAM" id="SSF160387">
    <property type="entry name" value="NosL/MerB-like"/>
    <property type="match status" value="1"/>
</dbReference>
<dbReference type="PANTHER" id="PTHR41247">
    <property type="entry name" value="HTH-TYPE TRANSCRIPTIONAL REPRESSOR YCNK"/>
    <property type="match status" value="1"/>
</dbReference>
<proteinExistence type="predicted"/>
<keyword evidence="1" id="KW-0805">Transcription regulation</keyword>
<dbReference type="Gene3D" id="3.30.70.2050">
    <property type="match status" value="1"/>
</dbReference>
<dbReference type="SUPFAM" id="SSF46785">
    <property type="entry name" value="Winged helix' DNA-binding domain"/>
    <property type="match status" value="1"/>
</dbReference>
<reference evidence="4 5" key="1">
    <citation type="submission" date="2017-01" db="EMBL/GenBank/DDBJ databases">
        <title>Bacillus phylogenomics.</title>
        <authorList>
            <person name="Dunlap C."/>
        </authorList>
    </citation>
    <scope>NUCLEOTIDE SEQUENCE [LARGE SCALE GENOMIC DNA]</scope>
    <source>
        <strain evidence="4 5">NRRL B-41282</strain>
    </source>
</reference>
<dbReference type="GO" id="GO:0003700">
    <property type="term" value="F:DNA-binding transcription factor activity"/>
    <property type="evidence" value="ECO:0007669"/>
    <property type="project" value="InterPro"/>
</dbReference>
<dbReference type="InterPro" id="IPR008719">
    <property type="entry name" value="N2O_reductase_NosL"/>
</dbReference>
<dbReference type="Pfam" id="PF05573">
    <property type="entry name" value="NosL"/>
    <property type="match status" value="1"/>
</dbReference>
<dbReference type="Proteomes" id="UP000187367">
    <property type="component" value="Unassembled WGS sequence"/>
</dbReference>
<dbReference type="OrthoDB" id="9797223at2"/>
<keyword evidence="2" id="KW-0804">Transcription</keyword>
<evidence type="ECO:0000313" key="4">
    <source>
        <dbReference type="EMBL" id="OMI04941.1"/>
    </source>
</evidence>
<comment type="caution">
    <text evidence="4">The sequence shown here is derived from an EMBL/GenBank/DDBJ whole genome shotgun (WGS) entry which is preliminary data.</text>
</comment>
<dbReference type="AlphaFoldDB" id="A0A1R1QJX8"/>
<evidence type="ECO:0000256" key="2">
    <source>
        <dbReference type="ARBA" id="ARBA00023163"/>
    </source>
</evidence>
<gene>
    <name evidence="4" type="ORF">BW143_11960</name>
</gene>
<dbReference type="EMBL" id="MTJL01000023">
    <property type="protein sequence ID" value="OMI04941.1"/>
    <property type="molecule type" value="Genomic_DNA"/>
</dbReference>